<reference evidence="2" key="1">
    <citation type="submission" date="2016-10" db="EMBL/GenBank/DDBJ databases">
        <authorList>
            <person name="Varghese N."/>
            <person name="Submissions S."/>
        </authorList>
    </citation>
    <scope>NUCLEOTIDE SEQUENCE [LARGE SCALE GENOMIC DNA]</scope>
    <source>
        <strain evidence="2">92MFCol6.1</strain>
    </source>
</reference>
<organism evidence="1 2">
    <name type="scientific">Stenotrophomonas indicatrix</name>
    <dbReference type="NCBI Taxonomy" id="2045451"/>
    <lineage>
        <taxon>Bacteria</taxon>
        <taxon>Pseudomonadati</taxon>
        <taxon>Pseudomonadota</taxon>
        <taxon>Gammaproteobacteria</taxon>
        <taxon>Lysobacterales</taxon>
        <taxon>Lysobacteraceae</taxon>
        <taxon>Stenotrophomonas</taxon>
    </lineage>
</organism>
<evidence type="ECO:0000313" key="2">
    <source>
        <dbReference type="Proteomes" id="UP000191133"/>
    </source>
</evidence>
<evidence type="ECO:0008006" key="3">
    <source>
        <dbReference type="Google" id="ProtNLM"/>
    </source>
</evidence>
<sequence>MPMLALLLLMAGLCNRDGGTGSDSLRMQILQADAQRAARAPASYGQTDSQSVQILRLSADRVLQVAHARVHGDADGKQRGQSHARGMLQLWQRVNGHWQLQRSASVEQRG</sequence>
<dbReference type="RefSeq" id="WP_033830769.1">
    <property type="nucleotide sequence ID" value="NZ_CP118899.1"/>
</dbReference>
<dbReference type="Proteomes" id="UP000191133">
    <property type="component" value="Unassembled WGS sequence"/>
</dbReference>
<dbReference type="EMBL" id="FWEU01000002">
    <property type="protein sequence ID" value="SLM23979.1"/>
    <property type="molecule type" value="Genomic_DNA"/>
</dbReference>
<evidence type="ECO:0000313" key="1">
    <source>
        <dbReference type="EMBL" id="SLM23979.1"/>
    </source>
</evidence>
<name>A0A1W1GX96_9GAMM</name>
<dbReference type="AlphaFoldDB" id="A0A1W1GX96"/>
<proteinExistence type="predicted"/>
<protein>
    <recommendedName>
        <fullName evidence="3">DUF4440 domain-containing protein</fullName>
    </recommendedName>
</protein>
<accession>A0A1W1GX96</accession>
<gene>
    <name evidence="1" type="ORF">SAMN04488690_1692</name>
</gene>